<feature type="region of interest" description="Disordered" evidence="1">
    <location>
        <begin position="1"/>
        <end position="29"/>
    </location>
</feature>
<dbReference type="PIRSF" id="PIRSF036158">
    <property type="entry name" value="UCP036158_MarR"/>
    <property type="match status" value="1"/>
</dbReference>
<keyword evidence="3" id="KW-0238">DNA-binding</keyword>
<dbReference type="Pfam" id="PF13463">
    <property type="entry name" value="HTH_27"/>
    <property type="match status" value="1"/>
</dbReference>
<dbReference type="RefSeq" id="WP_082955371.1">
    <property type="nucleotide sequence ID" value="NZ_VJNA01000043.1"/>
</dbReference>
<reference evidence="3 4" key="1">
    <citation type="submission" date="2019-07" db="EMBL/GenBank/DDBJ databases">
        <title>Tepidimonas aquatica CLN-1 draft genome.</title>
        <authorList>
            <person name="Da Costa M.S."/>
            <person name="Froufe H.J.C."/>
            <person name="Egas C."/>
            <person name="Albuquerque L."/>
        </authorList>
    </citation>
    <scope>NUCLEOTIDE SEQUENCE [LARGE SCALE GENOMIC DNA]</scope>
    <source>
        <strain evidence="3 4">CLN-1</strain>
    </source>
</reference>
<protein>
    <submittedName>
        <fullName evidence="3">Winged helix DNA-binding domain protein</fullName>
    </submittedName>
</protein>
<organism evidence="3 4">
    <name type="scientific">Tepidimonas aquatica</name>
    <dbReference type="NCBI Taxonomy" id="247482"/>
    <lineage>
        <taxon>Bacteria</taxon>
        <taxon>Pseudomonadati</taxon>
        <taxon>Pseudomonadota</taxon>
        <taxon>Betaproteobacteria</taxon>
        <taxon>Burkholderiales</taxon>
        <taxon>Tepidimonas</taxon>
    </lineage>
</organism>
<comment type="caution">
    <text evidence="3">The sequence shown here is derived from an EMBL/GenBank/DDBJ whole genome shotgun (WGS) entry which is preliminary data.</text>
</comment>
<evidence type="ECO:0000313" key="3">
    <source>
        <dbReference type="EMBL" id="TSE20380.1"/>
    </source>
</evidence>
<accession>A0A554WA08</accession>
<gene>
    <name evidence="3" type="ORF">Taqua_02404</name>
</gene>
<evidence type="ECO:0000256" key="1">
    <source>
        <dbReference type="SAM" id="MobiDB-lite"/>
    </source>
</evidence>
<proteinExistence type="predicted"/>
<dbReference type="AlphaFoldDB" id="A0A554WA08"/>
<dbReference type="OrthoDB" id="6622112at2"/>
<dbReference type="GO" id="GO:0003700">
    <property type="term" value="F:DNA-binding transcription factor activity"/>
    <property type="evidence" value="ECO:0007669"/>
    <property type="project" value="InterPro"/>
</dbReference>
<dbReference type="SUPFAM" id="SSF46785">
    <property type="entry name" value="Winged helix' DNA-binding domain"/>
    <property type="match status" value="1"/>
</dbReference>
<dbReference type="GO" id="GO:0003677">
    <property type="term" value="F:DNA binding"/>
    <property type="evidence" value="ECO:0007669"/>
    <property type="project" value="UniProtKB-KW"/>
</dbReference>
<dbReference type="InterPro" id="IPR014601">
    <property type="entry name" value="Trans_reg_MarR_HTH"/>
</dbReference>
<dbReference type="Gene3D" id="1.10.10.10">
    <property type="entry name" value="Winged helix-like DNA-binding domain superfamily/Winged helix DNA-binding domain"/>
    <property type="match status" value="1"/>
</dbReference>
<evidence type="ECO:0000313" key="4">
    <source>
        <dbReference type="Proteomes" id="UP000318554"/>
    </source>
</evidence>
<dbReference type="InterPro" id="IPR000835">
    <property type="entry name" value="HTH_MarR-typ"/>
</dbReference>
<feature type="compositionally biased region" description="Low complexity" evidence="1">
    <location>
        <begin position="1"/>
        <end position="17"/>
    </location>
</feature>
<feature type="compositionally biased region" description="Pro residues" evidence="1">
    <location>
        <begin position="18"/>
        <end position="29"/>
    </location>
</feature>
<dbReference type="InterPro" id="IPR036390">
    <property type="entry name" value="WH_DNA-bd_sf"/>
</dbReference>
<dbReference type="EMBL" id="VJNA01000043">
    <property type="protein sequence ID" value="TSE20380.1"/>
    <property type="molecule type" value="Genomic_DNA"/>
</dbReference>
<dbReference type="InterPro" id="IPR036388">
    <property type="entry name" value="WH-like_DNA-bd_sf"/>
</dbReference>
<feature type="domain" description="HTH marR-type" evidence="2">
    <location>
        <begin position="76"/>
        <end position="141"/>
    </location>
</feature>
<name>A0A554WA08_9BURK</name>
<keyword evidence="4" id="KW-1185">Reference proteome</keyword>
<evidence type="ECO:0000259" key="2">
    <source>
        <dbReference type="Pfam" id="PF13463"/>
    </source>
</evidence>
<sequence>MTRARSSVRPSSRADPAAPLPAVEPPSPDRPIVSSAHLVSEKSPELSEFEFGLIIAAHAFNRWLIRCMGAAGVKDMTPTDVLVLHHINHRRTPKRLSDIAFVLNIEDAHVVSYSVRKLQGMGLVAGTKRGKEVFYATTDAGHALCLRYRAVREACLMPGFSGAEDENQRLADVARTLRQLSGRYDQAARAATAY</sequence>
<dbReference type="Proteomes" id="UP000318554">
    <property type="component" value="Unassembled WGS sequence"/>
</dbReference>